<gene>
    <name evidence="2" type="ORF">BPAE_0059g00500</name>
</gene>
<feature type="compositionally biased region" description="Polar residues" evidence="1">
    <location>
        <begin position="990"/>
        <end position="1008"/>
    </location>
</feature>
<accession>A0A4Z1FT38</accession>
<proteinExistence type="predicted"/>
<protein>
    <submittedName>
        <fullName evidence="2">Uncharacterized protein</fullName>
    </submittedName>
</protein>
<feature type="region of interest" description="Disordered" evidence="1">
    <location>
        <begin position="1"/>
        <end position="24"/>
    </location>
</feature>
<feature type="compositionally biased region" description="Low complexity" evidence="1">
    <location>
        <begin position="979"/>
        <end position="989"/>
    </location>
</feature>
<comment type="caution">
    <text evidence="2">The sequence shown here is derived from an EMBL/GenBank/DDBJ whole genome shotgun (WGS) entry which is preliminary data.</text>
</comment>
<dbReference type="AlphaFoldDB" id="A0A4Z1FT38"/>
<feature type="region of interest" description="Disordered" evidence="1">
    <location>
        <begin position="920"/>
        <end position="1031"/>
    </location>
</feature>
<organism evidence="2 3">
    <name type="scientific">Botrytis paeoniae</name>
    <dbReference type="NCBI Taxonomy" id="278948"/>
    <lineage>
        <taxon>Eukaryota</taxon>
        <taxon>Fungi</taxon>
        <taxon>Dikarya</taxon>
        <taxon>Ascomycota</taxon>
        <taxon>Pezizomycotina</taxon>
        <taxon>Leotiomycetes</taxon>
        <taxon>Helotiales</taxon>
        <taxon>Sclerotiniaceae</taxon>
        <taxon>Botrytis</taxon>
    </lineage>
</organism>
<dbReference type="EMBL" id="PQXI01000059">
    <property type="protein sequence ID" value="TGO26480.1"/>
    <property type="molecule type" value="Genomic_DNA"/>
</dbReference>
<feature type="compositionally biased region" description="Basic and acidic residues" evidence="1">
    <location>
        <begin position="644"/>
        <end position="656"/>
    </location>
</feature>
<name>A0A4Z1FT38_9HELO</name>
<sequence length="1185" mass="130947">MSGYNTNDIGSNGNQQGPHDTGTQRLYEVNDQSPAAIRHRLASMGGFAIFGVPSRPIKQYNHHASNGINDSFNPHQQGMDGRQIAPNNNQRGFQVIPVDLIHPRSQVPAFDSQYLDGGDQLPDYHTNNIGYTVNPQIPAHYRDDSTLIDHDQVPQWPVYHTNNHSIIMNPQMPAYQHVEGTPINHGQQLPQSPVHHGHTVNPQMLACHQVEGTPINHSQQSQLPINSIQHQPQDASYNFGQQQFQISTDYVDSGGYIKIPQISAHHQIEGTPTSHYQQSPQSPLYHGYTVNPQMLACHQVEGTSINHGQQPHLSIYSNQHQAQDLSYNFGQQQIPIEGNYASDMEHCISQQASIDYLFQNASTHFDQPLPMSVYATDNNGHDISQRAPAHFPVGGIPANCGQQPQIPVSQTNFNGVNNNQQAYQGMATTAVSSFANLSAQEQDAEFQHFFQQRLALGETQSMEFGTFKKWYIGQQLKGNIAPTLEHGVTPLHHALVFNNNVLIQQPIIPLNNQEYMQPPTMVYQNTGRELTTGFQHTMGPSTTLNGQAIQPNNEQYLQQPRKSINSYIRTRRTSSAVASAGQSLLPASSPSTTMPAPPSTTEIPVPPSITRAQAPPSTTGVPAVTRRNRKLKNEDPQQMGKKTCATEKKTSPEQKTEATPATQRTSIPIDQIISSAGGKYTISLSDLPEVFVSDNLFDTDVYHLLDREIEVMDTKAKANAKVYMLRNEDSLIIVRMALGEILQQSIAHLSLDTSSDARQSLEHYVTTRNIGSSLIKSLAFAPESQFVKEEIKVVRGTEQTVRLAKDSVPVLAKHTIMGSTINSELNGTEVKGSYSLYTKTTFIGTTTPLKYAIGLDIQVAEVGDRRVRSGLLNYERSLPSNIVGEPLWADILDLLKLQATEWDINTKIQDPLTCQTSTSALISNQQQSDTEEHWPISGPVQGQRAQTRQPITPEPRRVSGEKRKRQQQPELHASPVMFASSSEANNSSSDHGNSPTSNASTGRTSVSPQPLAKSSRLSDNSRPIKRSRNGYEMGLLEGGIGIKKSSPSSGHAHLSASMQPLMDQVSQNDHMHPARYLSEIVASPFTTETQSSMPAQVSAQAHELSVEAEIAIHRQGMLLANNERPYQYPISELTQPSRTFSAQSNMPTQVRARLLRQPTKEELAPHKKKVLSIWKSAFPVEKKSS</sequence>
<keyword evidence="3" id="KW-1185">Reference proteome</keyword>
<evidence type="ECO:0000256" key="1">
    <source>
        <dbReference type="SAM" id="MobiDB-lite"/>
    </source>
</evidence>
<feature type="region of interest" description="Disordered" evidence="1">
    <location>
        <begin position="573"/>
        <end position="663"/>
    </location>
</feature>
<evidence type="ECO:0000313" key="2">
    <source>
        <dbReference type="EMBL" id="TGO26480.1"/>
    </source>
</evidence>
<dbReference type="Proteomes" id="UP000297910">
    <property type="component" value="Unassembled WGS sequence"/>
</dbReference>
<evidence type="ECO:0000313" key="3">
    <source>
        <dbReference type="Proteomes" id="UP000297910"/>
    </source>
</evidence>
<feature type="compositionally biased region" description="Polar residues" evidence="1">
    <location>
        <begin position="573"/>
        <end position="582"/>
    </location>
</feature>
<reference evidence="2 3" key="1">
    <citation type="submission" date="2017-12" db="EMBL/GenBank/DDBJ databases">
        <title>Comparative genomics of Botrytis spp.</title>
        <authorList>
            <person name="Valero-Jimenez C.A."/>
            <person name="Tapia P."/>
            <person name="Veloso J."/>
            <person name="Silva-Moreno E."/>
            <person name="Staats M."/>
            <person name="Valdes J.H."/>
            <person name="Van Kan J.A.L."/>
        </authorList>
    </citation>
    <scope>NUCLEOTIDE SEQUENCE [LARGE SCALE GENOMIC DNA]</scope>
    <source>
        <strain evidence="2 3">Bp0003</strain>
    </source>
</reference>
<feature type="compositionally biased region" description="Low complexity" evidence="1">
    <location>
        <begin position="583"/>
        <end position="594"/>
    </location>
</feature>